<accession>A0A420HH27</accession>
<evidence type="ECO:0000256" key="1">
    <source>
        <dbReference type="SAM" id="MobiDB-lite"/>
    </source>
</evidence>
<dbReference type="Proteomes" id="UP000283383">
    <property type="component" value="Unassembled WGS sequence"/>
</dbReference>
<gene>
    <name evidence="2" type="ORF">GcM3_193029</name>
</gene>
<organism evidence="2 3">
    <name type="scientific">Golovinomyces cichoracearum</name>
    <dbReference type="NCBI Taxonomy" id="62708"/>
    <lineage>
        <taxon>Eukaryota</taxon>
        <taxon>Fungi</taxon>
        <taxon>Dikarya</taxon>
        <taxon>Ascomycota</taxon>
        <taxon>Pezizomycotina</taxon>
        <taxon>Leotiomycetes</taxon>
        <taxon>Erysiphales</taxon>
        <taxon>Erysiphaceae</taxon>
        <taxon>Golovinomyces</taxon>
    </lineage>
</organism>
<dbReference type="EMBL" id="MCBQ01019331">
    <property type="protein sequence ID" value="RKF56725.1"/>
    <property type="molecule type" value="Genomic_DNA"/>
</dbReference>
<evidence type="ECO:0008006" key="4">
    <source>
        <dbReference type="Google" id="ProtNLM"/>
    </source>
</evidence>
<comment type="caution">
    <text evidence="2">The sequence shown here is derived from an EMBL/GenBank/DDBJ whole genome shotgun (WGS) entry which is preliminary data.</text>
</comment>
<dbReference type="AlphaFoldDB" id="A0A420HH27"/>
<reference evidence="2 3" key="1">
    <citation type="journal article" date="2018" name="BMC Genomics">
        <title>Comparative genome analyses reveal sequence features reflecting distinct modes of host-adaptation between dicot and monocot powdery mildew.</title>
        <authorList>
            <person name="Wu Y."/>
            <person name="Ma X."/>
            <person name="Pan Z."/>
            <person name="Kale S.D."/>
            <person name="Song Y."/>
            <person name="King H."/>
            <person name="Zhang Q."/>
            <person name="Presley C."/>
            <person name="Deng X."/>
            <person name="Wei C.I."/>
            <person name="Xiao S."/>
        </authorList>
    </citation>
    <scope>NUCLEOTIDE SEQUENCE [LARGE SCALE GENOMIC DNA]</scope>
    <source>
        <strain evidence="2">UMSG3</strain>
    </source>
</reference>
<proteinExistence type="predicted"/>
<protein>
    <recommendedName>
        <fullName evidence="4">CCHC-type domain-containing protein</fullName>
    </recommendedName>
</protein>
<feature type="region of interest" description="Disordered" evidence="1">
    <location>
        <begin position="55"/>
        <end position="95"/>
    </location>
</feature>
<evidence type="ECO:0000313" key="2">
    <source>
        <dbReference type="EMBL" id="RKF56725.1"/>
    </source>
</evidence>
<sequence>MKGNYHAKWAVKFSGPPPSKFVKQMTCGNEKVRVKQEPYSTCRFCGNSGHTLSECTDTSELELGPETWDGQVGEPDNEKDYDDEMAEDSNVEDKE</sequence>
<keyword evidence="3" id="KW-1185">Reference proteome</keyword>
<feature type="compositionally biased region" description="Acidic residues" evidence="1">
    <location>
        <begin position="75"/>
        <end position="95"/>
    </location>
</feature>
<name>A0A420HH27_9PEZI</name>
<evidence type="ECO:0000313" key="3">
    <source>
        <dbReference type="Proteomes" id="UP000283383"/>
    </source>
</evidence>